<dbReference type="InterPro" id="IPR001747">
    <property type="entry name" value="Vitellogenin_N"/>
</dbReference>
<dbReference type="InterPro" id="IPR015255">
    <property type="entry name" value="Vitellinogen_open_b-sht"/>
</dbReference>
<evidence type="ECO:0000256" key="3">
    <source>
        <dbReference type="PROSITE-ProRule" id="PRU00557"/>
    </source>
</evidence>
<feature type="domain" description="Vitellogenin" evidence="5">
    <location>
        <begin position="84"/>
        <end position="692"/>
    </location>
</feature>
<dbReference type="Pfam" id="PF01347">
    <property type="entry name" value="Vitellogenin_N"/>
    <property type="match status" value="1"/>
</dbReference>
<dbReference type="Pfam" id="PF09172">
    <property type="entry name" value="Vit_open_b-sht"/>
    <property type="match status" value="1"/>
</dbReference>
<dbReference type="Proteomes" id="UP000593565">
    <property type="component" value="Unassembled WGS sequence"/>
</dbReference>
<dbReference type="Gene3D" id="2.20.80.10">
    <property type="entry name" value="Lipovitellin-phosvitin complex, chain A, domain 4"/>
    <property type="match status" value="1"/>
</dbReference>
<organism evidence="7 8">
    <name type="scientific">Ameiurus melas</name>
    <name type="common">Black bullhead</name>
    <name type="synonym">Silurus melas</name>
    <dbReference type="NCBI Taxonomy" id="219545"/>
    <lineage>
        <taxon>Eukaryota</taxon>
        <taxon>Metazoa</taxon>
        <taxon>Chordata</taxon>
        <taxon>Craniata</taxon>
        <taxon>Vertebrata</taxon>
        <taxon>Euteleostomi</taxon>
        <taxon>Actinopterygii</taxon>
        <taxon>Neopterygii</taxon>
        <taxon>Teleostei</taxon>
        <taxon>Ostariophysi</taxon>
        <taxon>Siluriformes</taxon>
        <taxon>Ictaluridae</taxon>
        <taxon>Ameiurus</taxon>
    </lineage>
</organism>
<dbReference type="Gene3D" id="1.25.10.20">
    <property type="entry name" value="Vitellinogen, superhelical"/>
    <property type="match status" value="1"/>
</dbReference>
<dbReference type="InterPro" id="IPR015819">
    <property type="entry name" value="Lipid_transp_b-sht_shell"/>
</dbReference>
<comment type="caution">
    <text evidence="7">The sequence shown here is derived from an EMBL/GenBank/DDBJ whole genome shotgun (WGS) entry which is preliminary data.</text>
</comment>
<feature type="region of interest" description="Disordered" evidence="4">
    <location>
        <begin position="731"/>
        <end position="764"/>
    </location>
</feature>
<dbReference type="SMART" id="SM01169">
    <property type="entry name" value="DUF1943"/>
    <property type="match status" value="1"/>
</dbReference>
<comment type="caution">
    <text evidence="3">Lacks conserved residue(s) required for the propagation of feature annotation.</text>
</comment>
<evidence type="ECO:0000313" key="7">
    <source>
        <dbReference type="EMBL" id="KAF4089604.1"/>
    </source>
</evidence>
<keyword evidence="1" id="KW-0732">Signal</keyword>
<evidence type="ECO:0000259" key="6">
    <source>
        <dbReference type="PROSITE" id="PS51233"/>
    </source>
</evidence>
<dbReference type="PROSITE" id="PS51211">
    <property type="entry name" value="VITELLOGENIN"/>
    <property type="match status" value="1"/>
</dbReference>
<evidence type="ECO:0000313" key="8">
    <source>
        <dbReference type="Proteomes" id="UP000593565"/>
    </source>
</evidence>
<dbReference type="InterPro" id="IPR048484">
    <property type="entry name" value="LOC400499-like"/>
</dbReference>
<dbReference type="PANTHER" id="PTHR37860">
    <property type="entry name" value="AGAP008810-PA"/>
    <property type="match status" value="1"/>
</dbReference>
<dbReference type="Pfam" id="PF21013">
    <property type="entry name" value="LOC400499"/>
    <property type="match status" value="1"/>
</dbReference>
<dbReference type="Pfam" id="PF00094">
    <property type="entry name" value="VWD"/>
    <property type="match status" value="1"/>
</dbReference>
<dbReference type="InterPro" id="IPR014853">
    <property type="entry name" value="VWF/SSPO/ZAN-like_Cys-rich_dom"/>
</dbReference>
<dbReference type="GO" id="GO:0005319">
    <property type="term" value="F:lipid transporter activity"/>
    <property type="evidence" value="ECO:0007669"/>
    <property type="project" value="InterPro"/>
</dbReference>
<feature type="compositionally biased region" description="Polar residues" evidence="4">
    <location>
        <begin position="731"/>
        <end position="742"/>
    </location>
</feature>
<reference evidence="7 8" key="1">
    <citation type="submission" date="2020-02" db="EMBL/GenBank/DDBJ databases">
        <title>A chromosome-scale genome assembly of the black bullhead catfish (Ameiurus melas).</title>
        <authorList>
            <person name="Wen M."/>
            <person name="Zham M."/>
            <person name="Cabau C."/>
            <person name="Klopp C."/>
            <person name="Donnadieu C."/>
            <person name="Roques C."/>
            <person name="Bouchez O."/>
            <person name="Lampietro C."/>
            <person name="Jouanno E."/>
            <person name="Herpin A."/>
            <person name="Louis A."/>
            <person name="Berthelot C."/>
            <person name="Parey E."/>
            <person name="Roest-Crollius H."/>
            <person name="Braasch I."/>
            <person name="Postlethwait J."/>
            <person name="Robinson-Rechavi M."/>
            <person name="Echchiki A."/>
            <person name="Begum T."/>
            <person name="Montfort J."/>
            <person name="Schartl M."/>
            <person name="Bobe J."/>
            <person name="Guiguen Y."/>
        </authorList>
    </citation>
    <scope>NUCLEOTIDE SEQUENCE [LARGE SCALE GENOMIC DNA]</scope>
    <source>
        <strain evidence="7">M_S1</strain>
        <tissue evidence="7">Blood</tissue>
    </source>
</reference>
<dbReference type="Gene3D" id="2.30.230.10">
    <property type="entry name" value="Lipovitellin, beta-sheet shell regions, chain A"/>
    <property type="match status" value="1"/>
</dbReference>
<dbReference type="Pfam" id="PF08742">
    <property type="entry name" value="C8"/>
    <property type="match status" value="1"/>
</dbReference>
<evidence type="ECO:0000256" key="4">
    <source>
        <dbReference type="SAM" id="MobiDB-lite"/>
    </source>
</evidence>
<evidence type="ECO:0000256" key="2">
    <source>
        <dbReference type="ARBA" id="ARBA00023180"/>
    </source>
</evidence>
<sequence length="3086" mass="348070">WETVLLIRSFPDTLTTHADSPVPKKHQCKIFLQFQLQLESKVMSLSLLLMLWDLLILLLISIFNADGHKIHQGQLCKSTCSVSWNIQKGLRHTYRYSTTITSSMKGPTSGGSQLAFDCVVDIDTLPGCPDMLLRLRNPQIKQSSPKKENSVLRLKNIREALEKKPLRFLLQGGKVTALCPQGTEQVWALNIKRAILSMLQTSHSGRVREIVKETDIYGTCISSYELKGTSLVKTRHLQQCLQDRVNDFWRTSVPLKEDRTVNASLKCTQLYGTTMMDKVNCTETVVLVPLSGSINIAQTSTVSTLTLLRTMDGIQVDSVSGLYDDGYLIDLEFDMEAVNPIQRGSRSVQEVSSTVRRLCAHSADQQQQSDLFLSLALQLRTLTLQQLNDVWQEVSFKCFDDWQPLLEALPTCGSEECIQFTANLILNKEIGQDHIISFLSTVTFASHPTPSMISHISSLLTFPPIRPKTILAVSSLVHRLCQRERTPCSKIPEVQQLVRVLKEDLGQSCGWQEPLPITELLHVLKAVENIGLSEFIPQLKVCIHNHSAPIELRLAAVQAFRHIPCHRKKGVLAWAYQQPQEDVEIRIAAYQQLMHCPDQEVFRIVKDTLRNETSTQVGSFVWSHLFNIQKTEDPLKKDLMESLPHDIISKDFEAEPWKYSSHMDFTMDTGAAILNIEGALVFSPVSFLPRSAMTNLTAYMLGRSFNILEVSLRMENAEPFLWSMFEGQHASTNKNPTDQTESYIPPGGKKQKRNEGRWSNQQETANQNENCKFDILSPLKAKFTGKRKIHNKFQCWINVKMFGSDLTFMTCDELLGKLRELSLNVAGFTVELLKGQEVKVNHRAIVLAEELVLPSLSGLPIKLNINMSSFYSLWVKGSANFKDWSQFSLAGYVKPKTFVGISARMGVDGAFGRVGMEWVTQVRTSTSLDGGIHVHNGQSLKMFLNTPDDVMDILSFSFRMYRVSGESREELTPRNLKEKTTCSPKTWSKMLGWQLCTDATYPVLLLGKSFPPPGPIIFSLRLQKLDRVLQKYLLEAAYAFVRQQNSWIPRESNILLFIGTPQSTIPRDLSLDFSLSPQRLILKIVHPLKTILIQGEFDELNGQRSGRAEILIDDKYHYYLKGLIKTLSLPSEKRTLYQLEAKSAADGHPVIISVNVTHGLNRKINVSAKLRNVFIKDASFSVQVERRQDDGKRQYSVDAGLLLPYLLSTRIFGLLEHKGIVWASGLRIRYGVQEDSENMKECHMSQNLRHEINPVEMHYGTTVEHELQCSHITFINHRIQIQHERGPIKIQSSLDLSYGNHWSQGSNKQRVLLSQSFRNQSGLSLTSYALEFSLRIPDKGLNCRTQFLYSHQKRRQSEMSTHLKVNYNDQIPLVAGLHWKDMSAKVSLQKWEGSLNMDTPWLYIYMAHKLSQLQHGTTQFTSEITSRKFVTIHNLMLDGLYREWGRDREGHLYLFTPTVTYLKVGGYVIAGKRRVNASCSISTAWMPTLSGDISLGNGKELKTLDMSTSYGKQNLNISASLNIVDKKLKKKFLMMTMTLSDLNYSYLELDIGGRVEEMRKDMNLYQKRWVLHFRQPFKFLPQSLHLQKTFTIDLYKGIYILESKLLLSDNRKAIHVLTLGFQPQQFQPYVCSSLINSFNLENVPQDLEICISIHKNQTMHVLQGRMLIAKKEKVLVLGQVQLYGEGSSKQAVAIKVNLTQLLQMKIPSMVTFDGEVMRSYRMRKEFKYIAKGNVVVDDKDYDAYFTLEKTPSGKISSSVYLRSGGKINGMLDVSLANAIRKGNHTVNFNLSFQQMLFPPVIADLHLHLSANSSSDSFFFLSALRKSDEMFQAWLNAALVRNPGFRLSLLGDLNVSLSGISVLPHVSSLAGLLEQAKGLTEGHLILTADHVLHGVEIRHEISRFKEEVNRSESVWIRVLSQEQSLCMNISRTFIQHGQNGLHAQLTHSFPWLLLAGLPFTTNAMVNVKRSESGLSAELALHAGAQELKLTLQKRLHNSTEIAERLLVNCMGRISLDHLLSYCYSEALDQSLRMEIQANLSDSIHILPENQGTLSLILKILGHHLTSSTGLMVNVHHNISSLQPYIPFGFDTKSQLNRSASSIKAAAELVIDNHVMRFKGQASQTKLGFKQALELYHSLPQLMSVPRSLVVQTGYAGRNGSHVLTHHTQWRDEHSTAPKRLQQWKSRQIDELGPESRGWELEVRLENETQRKRGNVLIDWNLIGVQEQIQATGYWNYAGRQNEAMLQLIQPFTSTLSHLQVQVLSHDHAQGHGRNNQVHLSWDCGTPVNVSVTVSNQRYAEDYSMVQTCVYVLPGQMRSVLPLVEGHGCVLMTQEGKFSYSQSTELKWGDKRITQSMKYQKAEGGMHTVQIETSAQNISPGPCSSHSLLTQIHSNLKDVLEHHSLLGLCPPQPALSWSGSHRVNSGKDLLYSRTSVSLSGQTQHSTLVLAVRNSSSAQRSHFSLLTEWTMGNWSVELGGSVHSESRSSALQVQAKLDRSELIWLQTTLGKRCLQAAAGYDGDSSDDLRTTLCLEGNQWITFKTQRGGSGIENETLALISMGMADRGLVFRAKGCEVCLAATEARLQQLGLHVKRKLLQRVQRLHHFLLEFRRQAGGNGPMQELSHAILYVTRRAENLLLQRAQMPWDLWTSGSVRHTLTHSLPRTLQILQHMSQLIQQELKKPLATLAGAYHDVTGERLDMMWHGLLDLWSRDLGQMLPAILHNHHLRTPSITALRTAITALDLVMQHTVQWAESRLAMMLVGFRRQLAFLYKFSERDGEVTVSLPLLRNPWTKQSVVGIAEVMVEEFLIKPLLSLNSASITAELYRLKRKLMDSPFNHQAFLVADGFIVSFDGRVLKIPHSCDLVLAAAVSKNMFAITLKSDWTEKQHSLMVQLHNTTVMVRPKEQMEVDCRSVQTPFINPDVTVTRELNLLTVSNRKGLLVSCDPSLSMCSVTLDGWLHGISSGLLGTNDNEVGNDYLLPNGSQAHSEDEFTQGWNVGSNCVSVESESCANQTAANTSCLLFFSSTMSPLGSCFRVVDPEQFFAMCERSQCESVDVSRSSVCKLAVAYIQLCHRNYIPLELPIQCG</sequence>
<feature type="non-terminal residue" evidence="7">
    <location>
        <position position="3086"/>
    </location>
</feature>
<dbReference type="Gene3D" id="2.20.50.20">
    <property type="entry name" value="Lipovitellin. Chain A, domain 3"/>
    <property type="match status" value="1"/>
</dbReference>
<dbReference type="InterPro" id="IPR015816">
    <property type="entry name" value="Vitellinogen_b-sht_N"/>
</dbReference>
<gene>
    <name evidence="7" type="ORF">AMELA_G00067860</name>
</gene>
<dbReference type="PROSITE" id="PS51233">
    <property type="entry name" value="VWFD"/>
    <property type="match status" value="1"/>
</dbReference>
<keyword evidence="8" id="KW-1185">Reference proteome</keyword>
<accession>A0A7J6B3B8</accession>
<protein>
    <recommendedName>
        <fullName evidence="9">Vitellogenin domain-containing protein</fullName>
    </recommendedName>
</protein>
<evidence type="ECO:0008006" key="9">
    <source>
        <dbReference type="Google" id="ProtNLM"/>
    </source>
</evidence>
<dbReference type="EMBL" id="JAAGNN010000005">
    <property type="protein sequence ID" value="KAF4089604.1"/>
    <property type="molecule type" value="Genomic_DNA"/>
</dbReference>
<evidence type="ECO:0000259" key="5">
    <source>
        <dbReference type="PROSITE" id="PS51211"/>
    </source>
</evidence>
<keyword evidence="2" id="KW-0325">Glycoprotein</keyword>
<name>A0A7J6B3B8_AMEME</name>
<dbReference type="PANTHER" id="PTHR37860:SF2">
    <property type="entry name" value="VITELLOGENIN DOMAIN-CONTAINING PROTEIN"/>
    <property type="match status" value="1"/>
</dbReference>
<dbReference type="SMART" id="SM00638">
    <property type="entry name" value="LPD_N"/>
    <property type="match status" value="1"/>
</dbReference>
<dbReference type="SUPFAM" id="SSF56968">
    <property type="entry name" value="Lipovitellin-phosvitin complex, beta-sheet shell regions"/>
    <property type="match status" value="2"/>
</dbReference>
<dbReference type="InterPro" id="IPR015817">
    <property type="entry name" value="Vitellinogen_open_b-sht_sub1"/>
</dbReference>
<dbReference type="SUPFAM" id="SSF48431">
    <property type="entry name" value="Lipovitellin-phosvitin complex, superhelical domain"/>
    <property type="match status" value="1"/>
</dbReference>
<proteinExistence type="predicted"/>
<dbReference type="InterPro" id="IPR011030">
    <property type="entry name" value="Lipovitellin_superhlx_dom"/>
</dbReference>
<evidence type="ECO:0000256" key="1">
    <source>
        <dbReference type="ARBA" id="ARBA00022729"/>
    </source>
</evidence>
<dbReference type="SMART" id="SM00216">
    <property type="entry name" value="VWD"/>
    <property type="match status" value="1"/>
</dbReference>
<feature type="domain" description="VWFD" evidence="6">
    <location>
        <begin position="2837"/>
        <end position="3002"/>
    </location>
</feature>
<dbReference type="InterPro" id="IPR001846">
    <property type="entry name" value="VWF_type-D"/>
</dbReference>